<evidence type="ECO:0000256" key="1">
    <source>
        <dbReference type="ARBA" id="ARBA00022614"/>
    </source>
</evidence>
<dbReference type="Proteomes" id="UP000029538">
    <property type="component" value="Unassembled WGS sequence"/>
</dbReference>
<gene>
    <name evidence="4" type="ORF">HMPREF0654_06770</name>
</gene>
<organism evidence="4 5">
    <name type="scientific">Prevotella disiens DNF00882</name>
    <dbReference type="NCBI Taxonomy" id="1401075"/>
    <lineage>
        <taxon>Bacteria</taxon>
        <taxon>Pseudomonadati</taxon>
        <taxon>Bacteroidota</taxon>
        <taxon>Bacteroidia</taxon>
        <taxon>Bacteroidales</taxon>
        <taxon>Prevotellaceae</taxon>
        <taxon>Prevotella</taxon>
    </lineage>
</organism>
<evidence type="ECO:0008006" key="6">
    <source>
        <dbReference type="Google" id="ProtNLM"/>
    </source>
</evidence>
<dbReference type="AlphaFoldDB" id="A0A096APM0"/>
<feature type="chain" id="PRO_5001915495" description="Internalin" evidence="3">
    <location>
        <begin position="20"/>
        <end position="331"/>
    </location>
</feature>
<keyword evidence="1" id="KW-0433">Leucine-rich repeat</keyword>
<dbReference type="PANTHER" id="PTHR47566">
    <property type="match status" value="1"/>
</dbReference>
<dbReference type="SUPFAM" id="SSF52058">
    <property type="entry name" value="L domain-like"/>
    <property type="match status" value="1"/>
</dbReference>
<protein>
    <recommendedName>
        <fullName evidence="6">Internalin</fullName>
    </recommendedName>
</protein>
<sequence length="331" mass="36842">MKSLRLFFTLITLIACVVATEASTITLKFTSGRKVARIAVTTSDEKLTIEGATGTYKNVEWVDYQLTSSEVKLTGNITKLVCNNTGVTEINAQGANQMTQLIANDNRQLAKVNVTGCTELQKMYLNGCALTDIDISSCEKLATFFCYENKLKTLDVSKNTKMYWLDCGTNLLSEINVSNCPLLQVLYCSKNQISALDFSKCPKMIEVLCAENKIKGEQMDKMIQSLPQREKTDEAVVYIIEKSSKTEGNVCTKTQVAKLVAKKWQVIALKADDSFPYEGSDDADGIETIQTDNNATPTQYYNVNGTQLQQPTKGMNIIRMSDGRIVKRMMR</sequence>
<dbReference type="InterPro" id="IPR052574">
    <property type="entry name" value="CDIRP"/>
</dbReference>
<evidence type="ECO:0000313" key="4">
    <source>
        <dbReference type="EMBL" id="KGF49023.1"/>
    </source>
</evidence>
<keyword evidence="3" id="KW-0732">Signal</keyword>
<evidence type="ECO:0000256" key="2">
    <source>
        <dbReference type="ARBA" id="ARBA00022737"/>
    </source>
</evidence>
<dbReference type="GO" id="GO:0035591">
    <property type="term" value="F:signaling adaptor activity"/>
    <property type="evidence" value="ECO:0007669"/>
    <property type="project" value="TreeGrafter"/>
</dbReference>
<dbReference type="InterPro" id="IPR032675">
    <property type="entry name" value="LRR_dom_sf"/>
</dbReference>
<dbReference type="PANTHER" id="PTHR47566:SF1">
    <property type="entry name" value="PROTEIN NUD1"/>
    <property type="match status" value="1"/>
</dbReference>
<feature type="signal peptide" evidence="3">
    <location>
        <begin position="1"/>
        <end position="19"/>
    </location>
</feature>
<dbReference type="RefSeq" id="WP_036883412.1">
    <property type="nucleotide sequence ID" value="NZ_JRNR01000064.1"/>
</dbReference>
<name>A0A096APM0_9BACT</name>
<evidence type="ECO:0000313" key="5">
    <source>
        <dbReference type="Proteomes" id="UP000029538"/>
    </source>
</evidence>
<evidence type="ECO:0000256" key="3">
    <source>
        <dbReference type="SAM" id="SignalP"/>
    </source>
</evidence>
<reference evidence="4 5" key="1">
    <citation type="submission" date="2014-07" db="EMBL/GenBank/DDBJ databases">
        <authorList>
            <person name="McCorrison J."/>
            <person name="Sanka R."/>
            <person name="Torralba M."/>
            <person name="Gillis M."/>
            <person name="Haft D.H."/>
            <person name="Methe B."/>
            <person name="Sutton G."/>
            <person name="Nelson K.E."/>
        </authorList>
    </citation>
    <scope>NUCLEOTIDE SEQUENCE [LARGE SCALE GENOMIC DNA]</scope>
    <source>
        <strain evidence="4 5">DNF00882</strain>
    </source>
</reference>
<proteinExistence type="predicted"/>
<comment type="caution">
    <text evidence="4">The sequence shown here is derived from an EMBL/GenBank/DDBJ whole genome shotgun (WGS) entry which is preliminary data.</text>
</comment>
<accession>A0A096APM0</accession>
<keyword evidence="2" id="KW-0677">Repeat</keyword>
<dbReference type="EMBL" id="JRNR01000064">
    <property type="protein sequence ID" value="KGF49023.1"/>
    <property type="molecule type" value="Genomic_DNA"/>
</dbReference>
<dbReference type="PROSITE" id="PS51257">
    <property type="entry name" value="PROKAR_LIPOPROTEIN"/>
    <property type="match status" value="1"/>
</dbReference>
<dbReference type="Gene3D" id="3.80.10.10">
    <property type="entry name" value="Ribonuclease Inhibitor"/>
    <property type="match status" value="1"/>
</dbReference>